<evidence type="ECO:0000256" key="3">
    <source>
        <dbReference type="ARBA" id="ARBA00023163"/>
    </source>
</evidence>
<evidence type="ECO:0000256" key="2">
    <source>
        <dbReference type="ARBA" id="ARBA00023125"/>
    </source>
</evidence>
<dbReference type="InterPro" id="IPR036388">
    <property type="entry name" value="WH-like_DNA-bd_sf"/>
</dbReference>
<comment type="caution">
    <text evidence="5">The sequence shown here is derived from an EMBL/GenBank/DDBJ whole genome shotgun (WGS) entry which is preliminary data.</text>
</comment>
<dbReference type="PANTHER" id="PTHR33204:SF37">
    <property type="entry name" value="HTH-TYPE TRANSCRIPTIONAL REGULATOR YODB"/>
    <property type="match status" value="1"/>
</dbReference>
<accession>A0A5R9BAG6</accession>
<evidence type="ECO:0000259" key="4">
    <source>
        <dbReference type="PROSITE" id="PS51118"/>
    </source>
</evidence>
<dbReference type="AlphaFoldDB" id="A0A5R9BAG6"/>
<dbReference type="GO" id="GO:0003677">
    <property type="term" value="F:DNA binding"/>
    <property type="evidence" value="ECO:0007669"/>
    <property type="project" value="UniProtKB-KW"/>
</dbReference>
<dbReference type="PANTHER" id="PTHR33204">
    <property type="entry name" value="TRANSCRIPTIONAL REGULATOR, MARR FAMILY"/>
    <property type="match status" value="1"/>
</dbReference>
<reference evidence="5 6" key="1">
    <citation type="submission" date="2019-05" db="EMBL/GenBank/DDBJ databases">
        <title>Nesterenkonia sp. GY074 isolated from the Southern Atlantic Ocean.</title>
        <authorList>
            <person name="Zhang G."/>
        </authorList>
    </citation>
    <scope>NUCLEOTIDE SEQUENCE [LARGE SCALE GENOMIC DNA]</scope>
    <source>
        <strain evidence="5 6">GY074</strain>
    </source>
</reference>
<dbReference type="PROSITE" id="PS51118">
    <property type="entry name" value="HTH_HXLR"/>
    <property type="match status" value="1"/>
</dbReference>
<keyword evidence="6" id="KW-1185">Reference proteome</keyword>
<dbReference type="Gene3D" id="1.10.10.10">
    <property type="entry name" value="Winged helix-like DNA-binding domain superfamily/Winged helix DNA-binding domain"/>
    <property type="match status" value="1"/>
</dbReference>
<keyword evidence="3" id="KW-0804">Transcription</keyword>
<gene>
    <name evidence="5" type="ORF">FEF26_08370</name>
</gene>
<keyword evidence="1" id="KW-0805">Transcription regulation</keyword>
<dbReference type="OrthoDB" id="370168at2"/>
<keyword evidence="2" id="KW-0238">DNA-binding</keyword>
<feature type="domain" description="HTH hxlR-type" evidence="4">
    <location>
        <begin position="1"/>
        <end position="93"/>
    </location>
</feature>
<proteinExistence type="predicted"/>
<protein>
    <submittedName>
        <fullName evidence="5">Helix-turn-helix transcriptional regulator</fullName>
    </submittedName>
</protein>
<dbReference type="EMBL" id="VAVZ01000020">
    <property type="protein sequence ID" value="TLP96987.1"/>
    <property type="molecule type" value="Genomic_DNA"/>
</dbReference>
<evidence type="ECO:0000313" key="5">
    <source>
        <dbReference type="EMBL" id="TLP96987.1"/>
    </source>
</evidence>
<sequence length="100" mass="10927">MEHVTSKWGVLIIHALSQGPERWSGLRRAIEGVSEKMLAQTLKTLEADGFLARHDHGTIPPHVEYSLTDAGQELAGHLLPLLAWIEAHTDVQTTANSTAP</sequence>
<name>A0A5R9BAG6_9MICC</name>
<organism evidence="5 6">
    <name type="scientific">Nesterenkonia salmonea</name>
    <dbReference type="NCBI Taxonomy" id="1804987"/>
    <lineage>
        <taxon>Bacteria</taxon>
        <taxon>Bacillati</taxon>
        <taxon>Actinomycetota</taxon>
        <taxon>Actinomycetes</taxon>
        <taxon>Micrococcales</taxon>
        <taxon>Micrococcaceae</taxon>
        <taxon>Nesterenkonia</taxon>
    </lineage>
</organism>
<evidence type="ECO:0000256" key="1">
    <source>
        <dbReference type="ARBA" id="ARBA00023015"/>
    </source>
</evidence>
<dbReference type="Pfam" id="PF01638">
    <property type="entry name" value="HxlR"/>
    <property type="match status" value="1"/>
</dbReference>
<evidence type="ECO:0000313" key="6">
    <source>
        <dbReference type="Proteomes" id="UP000310458"/>
    </source>
</evidence>
<dbReference type="Proteomes" id="UP000310458">
    <property type="component" value="Unassembled WGS sequence"/>
</dbReference>
<dbReference type="InterPro" id="IPR002577">
    <property type="entry name" value="HTH_HxlR"/>
</dbReference>
<dbReference type="InterPro" id="IPR036390">
    <property type="entry name" value="WH_DNA-bd_sf"/>
</dbReference>
<dbReference type="SUPFAM" id="SSF46785">
    <property type="entry name" value="Winged helix' DNA-binding domain"/>
    <property type="match status" value="1"/>
</dbReference>